<dbReference type="RefSeq" id="WP_188441525.1">
    <property type="nucleotide sequence ID" value="NZ_BMGK01000006.1"/>
</dbReference>
<feature type="compositionally biased region" description="Polar residues" evidence="1">
    <location>
        <begin position="99"/>
        <end position="112"/>
    </location>
</feature>
<dbReference type="EMBL" id="BMGK01000006">
    <property type="protein sequence ID" value="GGD93818.1"/>
    <property type="molecule type" value="Genomic_DNA"/>
</dbReference>
<evidence type="ECO:0000313" key="2">
    <source>
        <dbReference type="EMBL" id="GGD93818.1"/>
    </source>
</evidence>
<reference evidence="2" key="1">
    <citation type="journal article" date="2014" name="Int. J. Syst. Evol. Microbiol.">
        <title>Complete genome sequence of Corynebacterium casei LMG S-19264T (=DSM 44701T), isolated from a smear-ripened cheese.</title>
        <authorList>
            <consortium name="US DOE Joint Genome Institute (JGI-PGF)"/>
            <person name="Walter F."/>
            <person name="Albersmeier A."/>
            <person name="Kalinowski J."/>
            <person name="Ruckert C."/>
        </authorList>
    </citation>
    <scope>NUCLEOTIDE SEQUENCE</scope>
    <source>
        <strain evidence="2">CGMCC 1.12924</strain>
    </source>
</reference>
<dbReference type="Proteomes" id="UP000652231">
    <property type="component" value="Unassembled WGS sequence"/>
</dbReference>
<sequence length="112" mass="13118">MNTKKSNNQKKETKDDFNSNLTKEEKEMLNEENIHKSGGDDLQLRNLDRLNSESIDFEGKDLDVPGRSRKRKHTNEHLLIDEENELHSQGGNHKELERNQSTFKENQNNSKK</sequence>
<name>A0A8J2VA99_9FLAO</name>
<organism evidence="2 3">
    <name type="scientific">Planktosalinus lacus</name>
    <dbReference type="NCBI Taxonomy" id="1526573"/>
    <lineage>
        <taxon>Bacteria</taxon>
        <taxon>Pseudomonadati</taxon>
        <taxon>Bacteroidota</taxon>
        <taxon>Flavobacteriia</taxon>
        <taxon>Flavobacteriales</taxon>
        <taxon>Flavobacteriaceae</taxon>
        <taxon>Planktosalinus</taxon>
    </lineage>
</organism>
<feature type="region of interest" description="Disordered" evidence="1">
    <location>
        <begin position="1"/>
        <end position="112"/>
    </location>
</feature>
<protein>
    <submittedName>
        <fullName evidence="2">Uncharacterized protein</fullName>
    </submittedName>
</protein>
<accession>A0A8J2VA99</accession>
<keyword evidence="3" id="KW-1185">Reference proteome</keyword>
<evidence type="ECO:0000256" key="1">
    <source>
        <dbReference type="SAM" id="MobiDB-lite"/>
    </source>
</evidence>
<reference evidence="2" key="2">
    <citation type="submission" date="2020-09" db="EMBL/GenBank/DDBJ databases">
        <authorList>
            <person name="Sun Q."/>
            <person name="Zhou Y."/>
        </authorList>
    </citation>
    <scope>NUCLEOTIDE SEQUENCE</scope>
    <source>
        <strain evidence="2">CGMCC 1.12924</strain>
    </source>
</reference>
<gene>
    <name evidence="2" type="ORF">GCM10011312_16970</name>
</gene>
<comment type="caution">
    <text evidence="2">The sequence shown here is derived from an EMBL/GenBank/DDBJ whole genome shotgun (WGS) entry which is preliminary data.</text>
</comment>
<proteinExistence type="predicted"/>
<dbReference type="AlphaFoldDB" id="A0A8J2VA99"/>
<evidence type="ECO:0000313" key="3">
    <source>
        <dbReference type="Proteomes" id="UP000652231"/>
    </source>
</evidence>
<feature type="compositionally biased region" description="Basic and acidic residues" evidence="1">
    <location>
        <begin position="9"/>
        <end position="66"/>
    </location>
</feature>